<gene>
    <name evidence="2" type="ORF">C8P63_10996</name>
</gene>
<evidence type="ECO:0000256" key="1">
    <source>
        <dbReference type="SAM" id="MobiDB-lite"/>
    </source>
</evidence>
<sequence>MFWKTNKKMLEQKDEIIEWYKKTMNDCKDELRQINERLDRYREQETDYKKELEELHRTLEEYQTKEKQMEKKVEVQRHPRQKPRWGEPSTGSRRPVPFHELLANYQPQQQPGQHPHPQPGYVQQAGTGRSSVGFQGQYRSSGSSPVSRGSSGGYRSGHTGSRTQPTSQGQQYLRRYRSSTMTTINPFG</sequence>
<organism evidence="2 3">
    <name type="scientific">Melghirimyces profundicolus</name>
    <dbReference type="NCBI Taxonomy" id="1242148"/>
    <lineage>
        <taxon>Bacteria</taxon>
        <taxon>Bacillati</taxon>
        <taxon>Bacillota</taxon>
        <taxon>Bacilli</taxon>
        <taxon>Bacillales</taxon>
        <taxon>Thermoactinomycetaceae</taxon>
        <taxon>Melghirimyces</taxon>
    </lineage>
</organism>
<dbReference type="AlphaFoldDB" id="A0A2T6BW83"/>
<name>A0A2T6BW83_9BACL</name>
<feature type="region of interest" description="Disordered" evidence="1">
    <location>
        <begin position="60"/>
        <end position="188"/>
    </location>
</feature>
<reference evidence="2 3" key="1">
    <citation type="submission" date="2018-04" db="EMBL/GenBank/DDBJ databases">
        <title>Genomic Encyclopedia of Archaeal and Bacterial Type Strains, Phase II (KMG-II): from individual species to whole genera.</title>
        <authorList>
            <person name="Goeker M."/>
        </authorList>
    </citation>
    <scope>NUCLEOTIDE SEQUENCE [LARGE SCALE GENOMIC DNA]</scope>
    <source>
        <strain evidence="2 3">DSM 45787</strain>
    </source>
</reference>
<proteinExistence type="predicted"/>
<dbReference type="RefSeq" id="WP_108023043.1">
    <property type="nucleotide sequence ID" value="NZ_QBKR01000009.1"/>
</dbReference>
<dbReference type="EMBL" id="QBKR01000009">
    <property type="protein sequence ID" value="PTX60331.1"/>
    <property type="molecule type" value="Genomic_DNA"/>
</dbReference>
<keyword evidence="3" id="KW-1185">Reference proteome</keyword>
<accession>A0A2T6BW83</accession>
<feature type="compositionally biased region" description="Low complexity" evidence="1">
    <location>
        <begin position="139"/>
        <end position="149"/>
    </location>
</feature>
<feature type="compositionally biased region" description="Polar residues" evidence="1">
    <location>
        <begin position="178"/>
        <end position="188"/>
    </location>
</feature>
<comment type="caution">
    <text evidence="2">The sequence shown here is derived from an EMBL/GenBank/DDBJ whole genome shotgun (WGS) entry which is preliminary data.</text>
</comment>
<evidence type="ECO:0000313" key="2">
    <source>
        <dbReference type="EMBL" id="PTX60331.1"/>
    </source>
</evidence>
<feature type="compositionally biased region" description="Basic and acidic residues" evidence="1">
    <location>
        <begin position="60"/>
        <end position="77"/>
    </location>
</feature>
<evidence type="ECO:0000313" key="3">
    <source>
        <dbReference type="Proteomes" id="UP000244240"/>
    </source>
</evidence>
<protein>
    <submittedName>
        <fullName evidence="2">Uncharacterized protein</fullName>
    </submittedName>
</protein>
<dbReference type="Proteomes" id="UP000244240">
    <property type="component" value="Unassembled WGS sequence"/>
</dbReference>
<feature type="compositionally biased region" description="Polar residues" evidence="1">
    <location>
        <begin position="125"/>
        <end position="138"/>
    </location>
</feature>
<feature type="compositionally biased region" description="Low complexity" evidence="1">
    <location>
        <begin position="105"/>
        <end position="124"/>
    </location>
</feature>